<name>A0ACC1HQU9_9FUNG</name>
<dbReference type="Proteomes" id="UP001145114">
    <property type="component" value="Unassembled WGS sequence"/>
</dbReference>
<evidence type="ECO:0000313" key="1">
    <source>
        <dbReference type="EMBL" id="KAJ1678832.1"/>
    </source>
</evidence>
<accession>A0ACC1HQU9</accession>
<feature type="non-terminal residue" evidence="1">
    <location>
        <position position="653"/>
    </location>
</feature>
<keyword evidence="2" id="KW-1185">Reference proteome</keyword>
<comment type="caution">
    <text evidence="1">The sequence shown here is derived from an EMBL/GenBank/DDBJ whole genome shotgun (WGS) entry which is preliminary data.</text>
</comment>
<evidence type="ECO:0000313" key="2">
    <source>
        <dbReference type="Proteomes" id="UP001145114"/>
    </source>
</evidence>
<proteinExistence type="predicted"/>
<dbReference type="EMBL" id="JAMZIH010000821">
    <property type="protein sequence ID" value="KAJ1678832.1"/>
    <property type="molecule type" value="Genomic_DNA"/>
</dbReference>
<reference evidence="1" key="1">
    <citation type="submission" date="2022-06" db="EMBL/GenBank/DDBJ databases">
        <title>Phylogenomic reconstructions and comparative analyses of Kickxellomycotina fungi.</title>
        <authorList>
            <person name="Reynolds N.K."/>
            <person name="Stajich J.E."/>
            <person name="Barry K."/>
            <person name="Grigoriev I.V."/>
            <person name="Crous P."/>
            <person name="Smith M.E."/>
        </authorList>
    </citation>
    <scope>NUCLEOTIDE SEQUENCE</scope>
    <source>
        <strain evidence="1">RSA 2271</strain>
    </source>
</reference>
<sequence>MNLARLEEYGRGRRKRTQTAKYSEVESQAKMDKSGKDIENPTADEKDELKDTDFVPMADHASDDDESVKDQDVDIISEGVVIASALPTTTTTAALVQSTQPLPQPPLMAPKPLVHSPLQGASAPQQAPSVIGGQHGTEPPPKVQHQPIQVPLSVSDDMSPQSKAELGVFFKSIIRKFYAMVSMKLSVGYKPMSEPENIFNTTVPMQEWNTSVGNSSFYLLSKCPICSRPGHRLDVCPAILNPDIVAMLKAMFRLKGAYQDSTMVALIDWYNSQYRLFHIRKRMSSNQGGGQLGMAPHKPANTTQIRPPHAAPTTPQSAATSRGNRSPHPQPQHIQQGSGYILPGSNHAIVDKNALADIMRRLEQLEKGKQVQELRSDFNAINQNILNAQISNILQGNLATNPQQIQQLPLSATGSAVYSAAYNTPRQLYSQMATPSPIPPPVSSPAFTQQFTQNLGYVQHPQVSAGAYIVPQPLRPGFQASPQSSAQGVHLAAGSVSATSGFVHAPKYMHAPFGYNDGGETSKAVVTSTADIDPSSQAPGIKNQSSTSSPKLNSGITEVGSVNSSAAPRTPAEATNAHTAPTNNRDNMSLQSASYTLNGQNGIQQKKVPFFDMKCPLCMAGNHDPEICPNRFNAEALEQQYDRLLNSSLANTA</sequence>
<protein>
    <submittedName>
        <fullName evidence="1">Uncharacterized protein</fullName>
    </submittedName>
</protein>
<gene>
    <name evidence="1" type="ORF">EV182_003268</name>
</gene>
<organism evidence="1 2">
    <name type="scientific">Spiromyces aspiralis</name>
    <dbReference type="NCBI Taxonomy" id="68401"/>
    <lineage>
        <taxon>Eukaryota</taxon>
        <taxon>Fungi</taxon>
        <taxon>Fungi incertae sedis</taxon>
        <taxon>Zoopagomycota</taxon>
        <taxon>Kickxellomycotina</taxon>
        <taxon>Kickxellomycetes</taxon>
        <taxon>Kickxellales</taxon>
        <taxon>Kickxellaceae</taxon>
        <taxon>Spiromyces</taxon>
    </lineage>
</organism>